<dbReference type="InterPro" id="IPR026444">
    <property type="entry name" value="Secre_tail"/>
</dbReference>
<sequence length="672" mass="73158">MKKNFVMGMLCLAICSTTWAQYTLDSTRRMSPGVFYKHYHTNSPIRQIHVMEIDLNESTINLQAVKSGGVINGPKETVQTMFADHDIFRGHDVTAGINCDFFTSQGPAPLYNPRHMMIGDGEILWDTTLNRTVFGITENRVPFITKLEGAYSVTAGSTNRVINHINRYGGTDQLIMYNRFKGTTTGTAAGGTEVRIVPVNGNGDWKANATISCKVLAKSSSGNMALDSGEAVLYGLGTAKTFLDGINVNDIITLNLKVIADSMGLTNIKQLTGGWTRLIKNGANFADSSVKDEGGASWDLPEPRTAIGHNQTKDKIYFVVVDGREEGVSEGMTLVEMASLMMYLGCFQALNLDGGGSSTMVGNLAELRNDPSDNPPRAIPSALLAYLSSITLDDFENGVGHFNRNPTYSPTTVGVSTFSVVTNAITCHSGFHSLIVKLYDDSTVTTAWKARVLSGSGQIQNNRYFANTGTFSFYLKTSTANTGAKVRLWLDDNDGTELSPQLTINNDGNWHKYTWNLANLNGTTADTGNGQLESAGVRLDAIEFTQPNTATTWFIFVDDIMVDPNGTAGTGVRLVADTAKEIVEVKPATRPAINDHVTVYPNPGNGIFNIDFKQYAVTSFDLQVLDRFGRKLLDKKYTGGSQPINLSHLPAGLYFMYVTSGQINEAFKIVIK</sequence>
<keyword evidence="4" id="KW-0326">Glycosidase</keyword>
<evidence type="ECO:0000259" key="3">
    <source>
        <dbReference type="Pfam" id="PF18962"/>
    </source>
</evidence>
<dbReference type="NCBIfam" id="TIGR04183">
    <property type="entry name" value="Por_Secre_tail"/>
    <property type="match status" value="1"/>
</dbReference>
<keyword evidence="4" id="KW-0378">Hydrolase</keyword>
<dbReference type="PANTHER" id="PTHR40446">
    <property type="entry name" value="N-ACETYLGLUCOSAMINE-1-PHOSPHODIESTER ALPHA-N-ACETYLGLUCOSAMINIDASE"/>
    <property type="match status" value="1"/>
</dbReference>
<organism evidence="4 5">
    <name type="scientific">Niastella soli</name>
    <dbReference type="NCBI Taxonomy" id="2821487"/>
    <lineage>
        <taxon>Bacteria</taxon>
        <taxon>Pseudomonadati</taxon>
        <taxon>Bacteroidota</taxon>
        <taxon>Chitinophagia</taxon>
        <taxon>Chitinophagales</taxon>
        <taxon>Chitinophagaceae</taxon>
        <taxon>Niastella</taxon>
    </lineage>
</organism>
<comment type="caution">
    <text evidence="4">The sequence shown here is derived from an EMBL/GenBank/DDBJ whole genome shotgun (WGS) entry which is preliminary data.</text>
</comment>
<dbReference type="Proteomes" id="UP000677244">
    <property type="component" value="Unassembled WGS sequence"/>
</dbReference>
<evidence type="ECO:0000313" key="5">
    <source>
        <dbReference type="Proteomes" id="UP000677244"/>
    </source>
</evidence>
<keyword evidence="1" id="KW-0732">Signal</keyword>
<feature type="domain" description="Secretion system C-terminal sorting" evidence="3">
    <location>
        <begin position="599"/>
        <end position="671"/>
    </location>
</feature>
<reference evidence="4 5" key="1">
    <citation type="submission" date="2021-03" db="EMBL/GenBank/DDBJ databases">
        <title>Assistant Professor.</title>
        <authorList>
            <person name="Huq M.A."/>
        </authorList>
    </citation>
    <scope>NUCLEOTIDE SEQUENCE [LARGE SCALE GENOMIC DNA]</scope>
    <source>
        <strain evidence="4 5">MAH-29</strain>
    </source>
</reference>
<dbReference type="InterPro" id="IPR018711">
    <property type="entry name" value="NAGPA"/>
</dbReference>
<dbReference type="EMBL" id="JAGHKO010000001">
    <property type="protein sequence ID" value="MBO9199377.1"/>
    <property type="molecule type" value="Genomic_DNA"/>
</dbReference>
<evidence type="ECO:0000259" key="2">
    <source>
        <dbReference type="Pfam" id="PF09992"/>
    </source>
</evidence>
<dbReference type="Pfam" id="PF18962">
    <property type="entry name" value="Por_Secre_tail"/>
    <property type="match status" value="1"/>
</dbReference>
<proteinExistence type="predicted"/>
<dbReference type="RefSeq" id="WP_209137443.1">
    <property type="nucleotide sequence ID" value="NZ_JAGHKO010000001.1"/>
</dbReference>
<dbReference type="Pfam" id="PF09992">
    <property type="entry name" value="NAGPA"/>
    <property type="match status" value="1"/>
</dbReference>
<feature type="signal peptide" evidence="1">
    <location>
        <begin position="1"/>
        <end position="20"/>
    </location>
</feature>
<accession>A0ABS3YP43</accession>
<evidence type="ECO:0000313" key="4">
    <source>
        <dbReference type="EMBL" id="MBO9199377.1"/>
    </source>
</evidence>
<feature type="chain" id="PRO_5045525069" evidence="1">
    <location>
        <begin position="21"/>
        <end position="672"/>
    </location>
</feature>
<dbReference type="GO" id="GO:0016798">
    <property type="term" value="F:hydrolase activity, acting on glycosyl bonds"/>
    <property type="evidence" value="ECO:0007669"/>
    <property type="project" value="UniProtKB-KW"/>
</dbReference>
<gene>
    <name evidence="4" type="ORF">J7I42_03805</name>
</gene>
<keyword evidence="5" id="KW-1185">Reference proteome</keyword>
<name>A0ABS3YP43_9BACT</name>
<evidence type="ECO:0000256" key="1">
    <source>
        <dbReference type="SAM" id="SignalP"/>
    </source>
</evidence>
<feature type="domain" description="Phosphodiester glycosidase" evidence="2">
    <location>
        <begin position="241"/>
        <end position="384"/>
    </location>
</feature>
<protein>
    <submittedName>
        <fullName evidence="4">Phosphodiester glycosidase family protein</fullName>
    </submittedName>
</protein>
<dbReference type="PANTHER" id="PTHR40446:SF2">
    <property type="entry name" value="N-ACETYLGLUCOSAMINE-1-PHOSPHODIESTER ALPHA-N-ACETYLGLUCOSAMINIDASE"/>
    <property type="match status" value="1"/>
</dbReference>